<protein>
    <submittedName>
        <fullName evidence="2">Uncharacterized protein</fullName>
    </submittedName>
</protein>
<keyword evidence="1" id="KW-1133">Transmembrane helix</keyword>
<keyword evidence="1" id="KW-0812">Transmembrane</keyword>
<keyword evidence="1" id="KW-0472">Membrane</keyword>
<evidence type="ECO:0000313" key="3">
    <source>
        <dbReference type="Proteomes" id="UP000663841"/>
    </source>
</evidence>
<dbReference type="Proteomes" id="UP000663841">
    <property type="component" value="Unassembled WGS sequence"/>
</dbReference>
<evidence type="ECO:0000313" key="2">
    <source>
        <dbReference type="EMBL" id="CAE6472709.1"/>
    </source>
</evidence>
<evidence type="ECO:0000256" key="1">
    <source>
        <dbReference type="SAM" id="Phobius"/>
    </source>
</evidence>
<proteinExistence type="predicted"/>
<dbReference type="EMBL" id="CAJMWW010000503">
    <property type="protein sequence ID" value="CAE6472709.1"/>
    <property type="molecule type" value="Genomic_DNA"/>
</dbReference>
<gene>
    <name evidence="2" type="ORF">RDB_LOCUS181862</name>
</gene>
<sequence>MSIRYAHSSRDHLLMPEDRGNMASYLGADEIWATERSAQKSQIRLDDSTSKVASLEGTNTEKILAIVTLVTTLSAALKVSVMNLAKEVHMLDKDQSEKMSVVFYQVYLLGLTD</sequence>
<feature type="transmembrane region" description="Helical" evidence="1">
    <location>
        <begin position="63"/>
        <end position="85"/>
    </location>
</feature>
<reference evidence="2" key="1">
    <citation type="submission" date="2021-01" db="EMBL/GenBank/DDBJ databases">
        <authorList>
            <person name="Kaushik A."/>
        </authorList>
    </citation>
    <scope>NUCLEOTIDE SEQUENCE</scope>
    <source>
        <strain evidence="2">AG3-T5</strain>
    </source>
</reference>
<name>A0A8H3C5W4_9AGAM</name>
<dbReference type="AlphaFoldDB" id="A0A8H3C5W4"/>
<comment type="caution">
    <text evidence="2">The sequence shown here is derived from an EMBL/GenBank/DDBJ whole genome shotgun (WGS) entry which is preliminary data.</text>
</comment>
<accession>A0A8H3C5W4</accession>
<organism evidence="2 3">
    <name type="scientific">Rhizoctonia solani</name>
    <dbReference type="NCBI Taxonomy" id="456999"/>
    <lineage>
        <taxon>Eukaryota</taxon>
        <taxon>Fungi</taxon>
        <taxon>Dikarya</taxon>
        <taxon>Basidiomycota</taxon>
        <taxon>Agaricomycotina</taxon>
        <taxon>Agaricomycetes</taxon>
        <taxon>Cantharellales</taxon>
        <taxon>Ceratobasidiaceae</taxon>
        <taxon>Rhizoctonia</taxon>
    </lineage>
</organism>